<protein>
    <submittedName>
        <fullName evidence="1">Uncharacterized protein</fullName>
    </submittedName>
</protein>
<dbReference type="AlphaFoldDB" id="A0A0A1VQ84"/>
<sequence>MRLSLSSKQQKLPGCCLSYLPGERGIFWEFSGLTFWSKQ</sequence>
<name>A0A0A1VQ84_MICAE</name>
<gene>
    <name evidence="1" type="ORF">N44_00188</name>
</gene>
<evidence type="ECO:0000313" key="2">
    <source>
        <dbReference type="Proteomes" id="UP000030321"/>
    </source>
</evidence>
<organism evidence="1 2">
    <name type="scientific">Microcystis aeruginosa NIES-44</name>
    <dbReference type="NCBI Taxonomy" id="449439"/>
    <lineage>
        <taxon>Bacteria</taxon>
        <taxon>Bacillati</taxon>
        <taxon>Cyanobacteriota</taxon>
        <taxon>Cyanophyceae</taxon>
        <taxon>Oscillatoriophycideae</taxon>
        <taxon>Chroococcales</taxon>
        <taxon>Microcystaceae</taxon>
        <taxon>Microcystis</taxon>
    </lineage>
</organism>
<accession>A0A0A1VQ84</accession>
<evidence type="ECO:0000313" key="1">
    <source>
        <dbReference type="EMBL" id="GAL91900.1"/>
    </source>
</evidence>
<proteinExistence type="predicted"/>
<comment type="caution">
    <text evidence="1">The sequence shown here is derived from an EMBL/GenBank/DDBJ whole genome shotgun (WGS) entry which is preliminary data.</text>
</comment>
<dbReference type="EMBL" id="BBPA01000015">
    <property type="protein sequence ID" value="GAL91900.1"/>
    <property type="molecule type" value="Genomic_DNA"/>
</dbReference>
<dbReference type="Proteomes" id="UP000030321">
    <property type="component" value="Unassembled WGS sequence"/>
</dbReference>
<reference evidence="2" key="1">
    <citation type="journal article" date="2015" name="Genome">
        <title>Whole Genome Sequence of the Non-Microcystin-Producing Microcystis aeruginosa Strain NIES-44.</title>
        <authorList>
            <person name="Okano K."/>
            <person name="Miyata N."/>
            <person name="Ozaki Y."/>
        </authorList>
    </citation>
    <scope>NUCLEOTIDE SEQUENCE [LARGE SCALE GENOMIC DNA]</scope>
    <source>
        <strain evidence="2">NIES-44</strain>
    </source>
</reference>